<dbReference type="PANTHER" id="PTHR47829:SF1">
    <property type="entry name" value="HAD FAMILY PHOSPHATASE"/>
    <property type="match status" value="1"/>
</dbReference>
<dbReference type="SUPFAM" id="SSF56784">
    <property type="entry name" value="HAD-like"/>
    <property type="match status" value="1"/>
</dbReference>
<accession>A0ABX8CKV9</accession>
<protein>
    <submittedName>
        <fullName evidence="1">HAD-IA family hydrolase</fullName>
    </submittedName>
</protein>
<dbReference type="InterPro" id="IPR023214">
    <property type="entry name" value="HAD_sf"/>
</dbReference>
<dbReference type="Pfam" id="PF00702">
    <property type="entry name" value="Hydrolase"/>
    <property type="match status" value="1"/>
</dbReference>
<proteinExistence type="predicted"/>
<dbReference type="GO" id="GO:0016787">
    <property type="term" value="F:hydrolase activity"/>
    <property type="evidence" value="ECO:0007669"/>
    <property type="project" value="UniProtKB-KW"/>
</dbReference>
<dbReference type="Gene3D" id="3.40.50.1000">
    <property type="entry name" value="HAD superfamily/HAD-like"/>
    <property type="match status" value="1"/>
</dbReference>
<reference evidence="1 2" key="1">
    <citation type="submission" date="2021-04" db="EMBL/GenBank/DDBJ databases">
        <title>Nocardia tengchongensis.</title>
        <authorList>
            <person name="Zhuang k."/>
            <person name="Ran Y."/>
            <person name="Li W."/>
        </authorList>
    </citation>
    <scope>NUCLEOTIDE SEQUENCE [LARGE SCALE GENOMIC DNA]</scope>
    <source>
        <strain evidence="1 2">CFH S0057</strain>
    </source>
</reference>
<dbReference type="PANTHER" id="PTHR47829">
    <property type="entry name" value="HYDROLASE, PUTATIVE (AFU_ORTHOLOGUE AFUA_1G12880)-RELATED"/>
    <property type="match status" value="1"/>
</dbReference>
<dbReference type="Proteomes" id="UP000683310">
    <property type="component" value="Chromosome"/>
</dbReference>
<dbReference type="EMBL" id="CP074371">
    <property type="protein sequence ID" value="QVI19981.1"/>
    <property type="molecule type" value="Genomic_DNA"/>
</dbReference>
<dbReference type="InterPro" id="IPR036412">
    <property type="entry name" value="HAD-like_sf"/>
</dbReference>
<dbReference type="NCBIfam" id="TIGR01509">
    <property type="entry name" value="HAD-SF-IA-v3"/>
    <property type="match status" value="1"/>
</dbReference>
<keyword evidence="1" id="KW-0378">Hydrolase</keyword>
<sequence>MIGELVIWCDFGGVLTDPVAEVLERVAAQCAVPPGILLRACSAVAAEFGGDELAPLELGVLGEAEWGRRVTAQLTPAWPPAADLGRFSELWYGERSFNGELYDALSGRLDAECRLAMLTNSVREWEPYRARLIPESAGFEAIVRSHEHGVRKPDPRIFRIAEQTLGVPAARCLLIDDSARNCRAAETAGWQAIQHFGNTETLEQLDRVLAAR</sequence>
<dbReference type="InterPro" id="IPR006439">
    <property type="entry name" value="HAD-SF_hydro_IA"/>
</dbReference>
<dbReference type="InterPro" id="IPR052898">
    <property type="entry name" value="ACAD10-like"/>
</dbReference>
<evidence type="ECO:0000313" key="2">
    <source>
        <dbReference type="Proteomes" id="UP000683310"/>
    </source>
</evidence>
<dbReference type="InterPro" id="IPR023198">
    <property type="entry name" value="PGP-like_dom2"/>
</dbReference>
<name>A0ABX8CKV9_9NOCA</name>
<keyword evidence="2" id="KW-1185">Reference proteome</keyword>
<organism evidence="1 2">
    <name type="scientific">Nocardia tengchongensis</name>
    <dbReference type="NCBI Taxonomy" id="2055889"/>
    <lineage>
        <taxon>Bacteria</taxon>
        <taxon>Bacillati</taxon>
        <taxon>Actinomycetota</taxon>
        <taxon>Actinomycetes</taxon>
        <taxon>Mycobacteriales</taxon>
        <taxon>Nocardiaceae</taxon>
        <taxon>Nocardia</taxon>
    </lineage>
</organism>
<dbReference type="Gene3D" id="1.10.150.240">
    <property type="entry name" value="Putative phosphatase, domain 2"/>
    <property type="match status" value="1"/>
</dbReference>
<gene>
    <name evidence="1" type="ORF">KHQ06_27425</name>
</gene>
<evidence type="ECO:0000313" key="1">
    <source>
        <dbReference type="EMBL" id="QVI19981.1"/>
    </source>
</evidence>